<dbReference type="SUPFAM" id="SSF52317">
    <property type="entry name" value="Class I glutamine amidotransferase-like"/>
    <property type="match status" value="1"/>
</dbReference>
<dbReference type="InterPro" id="IPR018062">
    <property type="entry name" value="HTH_AraC-typ_CS"/>
</dbReference>
<protein>
    <submittedName>
        <fullName evidence="5">DJ-1/PfpI family protein</fullName>
    </submittedName>
</protein>
<dbReference type="PANTHER" id="PTHR43130">
    <property type="entry name" value="ARAC-FAMILY TRANSCRIPTIONAL REGULATOR"/>
    <property type="match status" value="1"/>
</dbReference>
<feature type="domain" description="HTH araC/xylS-type" evidence="4">
    <location>
        <begin position="216"/>
        <end position="314"/>
    </location>
</feature>
<dbReference type="PROSITE" id="PS01124">
    <property type="entry name" value="HTH_ARAC_FAMILY_2"/>
    <property type="match status" value="1"/>
</dbReference>
<evidence type="ECO:0000256" key="3">
    <source>
        <dbReference type="ARBA" id="ARBA00023163"/>
    </source>
</evidence>
<dbReference type="Gene3D" id="1.10.10.60">
    <property type="entry name" value="Homeodomain-like"/>
    <property type="match status" value="1"/>
</dbReference>
<dbReference type="InterPro" id="IPR052158">
    <property type="entry name" value="INH-QAR"/>
</dbReference>
<dbReference type="SMART" id="SM00342">
    <property type="entry name" value="HTH_ARAC"/>
    <property type="match status" value="1"/>
</dbReference>
<name>A0ABZ0X5F6_9GAMM</name>
<proteinExistence type="predicted"/>
<dbReference type="Proteomes" id="UP001324185">
    <property type="component" value="Chromosome"/>
</dbReference>
<dbReference type="InterPro" id="IPR009057">
    <property type="entry name" value="Homeodomain-like_sf"/>
</dbReference>
<dbReference type="PROSITE" id="PS00041">
    <property type="entry name" value="HTH_ARAC_FAMILY_1"/>
    <property type="match status" value="1"/>
</dbReference>
<evidence type="ECO:0000256" key="2">
    <source>
        <dbReference type="ARBA" id="ARBA00023125"/>
    </source>
</evidence>
<dbReference type="InterPro" id="IPR018060">
    <property type="entry name" value="HTH_AraC"/>
</dbReference>
<dbReference type="Pfam" id="PF01965">
    <property type="entry name" value="DJ-1_PfpI"/>
    <property type="match status" value="1"/>
</dbReference>
<keyword evidence="3" id="KW-0804">Transcription</keyword>
<dbReference type="Pfam" id="PF12833">
    <property type="entry name" value="HTH_18"/>
    <property type="match status" value="1"/>
</dbReference>
<gene>
    <name evidence="5" type="ORF">SR900_02790</name>
</gene>
<dbReference type="SUPFAM" id="SSF46689">
    <property type="entry name" value="Homeodomain-like"/>
    <property type="match status" value="2"/>
</dbReference>
<dbReference type="RefSeq" id="WP_033413804.1">
    <property type="nucleotide sequence ID" value="NZ_CP140158.1"/>
</dbReference>
<keyword evidence="1" id="KW-0805">Transcription regulation</keyword>
<accession>A0ABZ0X5F6</accession>
<dbReference type="InterPro" id="IPR029062">
    <property type="entry name" value="Class_I_gatase-like"/>
</dbReference>
<organism evidence="5 6">
    <name type="scientific">Kangiella aquimarina</name>
    <dbReference type="NCBI Taxonomy" id="261965"/>
    <lineage>
        <taxon>Bacteria</taxon>
        <taxon>Pseudomonadati</taxon>
        <taxon>Pseudomonadota</taxon>
        <taxon>Gammaproteobacteria</taxon>
        <taxon>Kangiellales</taxon>
        <taxon>Kangiellaceae</taxon>
        <taxon>Kangiella</taxon>
    </lineage>
</organism>
<keyword evidence="2" id="KW-0238">DNA-binding</keyword>
<dbReference type="CDD" id="cd03137">
    <property type="entry name" value="GATase1_AraC_1"/>
    <property type="match status" value="1"/>
</dbReference>
<evidence type="ECO:0000259" key="4">
    <source>
        <dbReference type="PROSITE" id="PS01124"/>
    </source>
</evidence>
<evidence type="ECO:0000313" key="5">
    <source>
        <dbReference type="EMBL" id="WQG85823.1"/>
    </source>
</evidence>
<keyword evidence="6" id="KW-1185">Reference proteome</keyword>
<dbReference type="PANTHER" id="PTHR43130:SF3">
    <property type="entry name" value="HTH-TYPE TRANSCRIPTIONAL REGULATOR RV1931C"/>
    <property type="match status" value="1"/>
</dbReference>
<dbReference type="Gene3D" id="3.40.50.880">
    <property type="match status" value="1"/>
</dbReference>
<reference evidence="5 6" key="1">
    <citation type="submission" date="2023-11" db="EMBL/GenBank/DDBJ databases">
        <title>MicrobeMod: A computational toolkit for identifying prokaryotic methylation and restriction-modification with nanopore sequencing.</title>
        <authorList>
            <person name="Crits-Christoph A."/>
            <person name="Kang S.C."/>
            <person name="Lee H."/>
            <person name="Ostrov N."/>
        </authorList>
    </citation>
    <scope>NUCLEOTIDE SEQUENCE [LARGE SCALE GENOMIC DNA]</scope>
    <source>
        <strain evidence="5 6">DSMZ 16071</strain>
    </source>
</reference>
<dbReference type="InterPro" id="IPR002818">
    <property type="entry name" value="DJ-1/PfpI"/>
</dbReference>
<sequence length="318" mass="35857">MVRKTIAFLVYNDMELLDMAGSQTAFYEASQYAKESYSVEVVGFDEQLVVSEAGTQIQPNTTIDALQDCHTLVIPGGKGARHNLLTADSVAKLRQLMARCQRVVSICTGAFLLAETGLPKGTQVATHWAFVEELAKRFPELQVDKKSLYVEDGKYWSSAGVTACIDLTLRLIELDLGIKAAMHVAQHMVVYLKRTGSQQQYSDFLSLQTPSDERLISIVNWLKHNLDKQITVEMIADKAHMSERQLHRSFVKEVGKPPAHYLEELRMDLARTLLVSSDENLKKIALSVGYRSYDGFKRAFERNFSISPLRYRQAFTAK</sequence>
<evidence type="ECO:0000313" key="6">
    <source>
        <dbReference type="Proteomes" id="UP001324185"/>
    </source>
</evidence>
<evidence type="ECO:0000256" key="1">
    <source>
        <dbReference type="ARBA" id="ARBA00023015"/>
    </source>
</evidence>
<dbReference type="EMBL" id="CP140158">
    <property type="protein sequence ID" value="WQG85823.1"/>
    <property type="molecule type" value="Genomic_DNA"/>
</dbReference>